<evidence type="ECO:0000256" key="1">
    <source>
        <dbReference type="SAM" id="MobiDB-lite"/>
    </source>
</evidence>
<organism evidence="2 3">
    <name type="scientific">Paractinoplanes ferrugineus</name>
    <dbReference type="NCBI Taxonomy" id="113564"/>
    <lineage>
        <taxon>Bacteria</taxon>
        <taxon>Bacillati</taxon>
        <taxon>Actinomycetota</taxon>
        <taxon>Actinomycetes</taxon>
        <taxon>Micromonosporales</taxon>
        <taxon>Micromonosporaceae</taxon>
        <taxon>Paractinoplanes</taxon>
    </lineage>
</organism>
<dbReference type="SUPFAM" id="SSF101386">
    <property type="entry name" value="all-alpha NTP pyrophosphatases"/>
    <property type="match status" value="1"/>
</dbReference>
<reference evidence="2" key="1">
    <citation type="submission" date="2021-01" db="EMBL/GenBank/DDBJ databases">
        <title>Whole genome shotgun sequence of Actinoplanes ferrugineus NBRC 15555.</title>
        <authorList>
            <person name="Komaki H."/>
            <person name="Tamura T."/>
        </authorList>
    </citation>
    <scope>NUCLEOTIDE SEQUENCE</scope>
    <source>
        <strain evidence="2">NBRC 15555</strain>
    </source>
</reference>
<dbReference type="InterPro" id="IPR021130">
    <property type="entry name" value="PRib-ATP_PPHydrolase-like"/>
</dbReference>
<evidence type="ECO:0000313" key="2">
    <source>
        <dbReference type="EMBL" id="GIE14253.1"/>
    </source>
</evidence>
<dbReference type="Gene3D" id="1.10.287.1080">
    <property type="entry name" value="MazG-like"/>
    <property type="match status" value="1"/>
</dbReference>
<dbReference type="CDD" id="cd11533">
    <property type="entry name" value="NTP-PPase_Af0060_like"/>
    <property type="match status" value="1"/>
</dbReference>
<dbReference type="InterPro" id="IPR044548">
    <property type="entry name" value="AF0060_NTP-PPase_MazG-like"/>
</dbReference>
<proteinExistence type="predicted"/>
<dbReference type="EMBL" id="BOMM01000052">
    <property type="protein sequence ID" value="GIE14253.1"/>
    <property type="molecule type" value="Genomic_DNA"/>
</dbReference>
<comment type="caution">
    <text evidence="2">The sequence shown here is derived from an EMBL/GenBank/DDBJ whole genome shotgun (WGS) entry which is preliminary data.</text>
</comment>
<gene>
    <name evidence="2" type="ORF">Afe05nite_60930</name>
</gene>
<keyword evidence="3" id="KW-1185">Reference proteome</keyword>
<evidence type="ECO:0008006" key="4">
    <source>
        <dbReference type="Google" id="ProtNLM"/>
    </source>
</evidence>
<name>A0A919MFX7_9ACTN</name>
<feature type="compositionally biased region" description="Basic and acidic residues" evidence="1">
    <location>
        <begin position="1"/>
        <end position="10"/>
    </location>
</feature>
<protein>
    <recommendedName>
        <fullName evidence="4">NTP pyrophosphohydrolase MazG putative catalytic core domain-containing protein</fullName>
    </recommendedName>
</protein>
<dbReference type="Proteomes" id="UP000598174">
    <property type="component" value="Unassembled WGS sequence"/>
</dbReference>
<dbReference type="AlphaFoldDB" id="A0A919MFX7"/>
<accession>A0A919MFX7</accession>
<feature type="region of interest" description="Disordered" evidence="1">
    <location>
        <begin position="1"/>
        <end position="22"/>
    </location>
</feature>
<evidence type="ECO:0000313" key="3">
    <source>
        <dbReference type="Proteomes" id="UP000598174"/>
    </source>
</evidence>
<sequence length="131" mass="13848">MNGSPHDPHQPARPADSGGGEATIWDTIDRARSWLDDTNGTDRAELTMRILKIAEEYGEVSTAWAGVSGQNPRKGVTSTVEDVAAELGDVAFTAMVAAASLGFDPRTVLAAVAAKVNSRFTCADADTSERR</sequence>
<dbReference type="RefSeq" id="WP_203820657.1">
    <property type="nucleotide sequence ID" value="NZ_BAAABP010000015.1"/>
</dbReference>
<dbReference type="Pfam" id="PF01503">
    <property type="entry name" value="PRA-PH"/>
    <property type="match status" value="1"/>
</dbReference>